<protein>
    <recommendedName>
        <fullName evidence="3">Transposase</fullName>
    </recommendedName>
</protein>
<proteinExistence type="predicted"/>
<evidence type="ECO:0000313" key="1">
    <source>
        <dbReference type="EMBL" id="KAG5267324.1"/>
    </source>
</evidence>
<name>A0AAV6FY05_9TELE</name>
<dbReference type="Proteomes" id="UP000823561">
    <property type="component" value="Chromosome 17"/>
</dbReference>
<gene>
    <name evidence="1" type="ORF">AALO_G00220470</name>
</gene>
<evidence type="ECO:0000313" key="2">
    <source>
        <dbReference type="Proteomes" id="UP000823561"/>
    </source>
</evidence>
<sequence>MFQAKEQRPMRKCRKFPPKIKDKALQIQQPTKYLEHTFVCLSIDIATVPGQHLGAFQTRVLDTIIGQMKNRVKTMESHQRNVAIMLDEMAVKHVGYNPTFDCVDGLTGKGPMADNTMVIEA</sequence>
<dbReference type="EMBL" id="JADWDJ010000017">
    <property type="protein sequence ID" value="KAG5267324.1"/>
    <property type="molecule type" value="Genomic_DNA"/>
</dbReference>
<dbReference type="AlphaFoldDB" id="A0AAV6FY05"/>
<keyword evidence="2" id="KW-1185">Reference proteome</keyword>
<accession>A0AAV6FY05</accession>
<organism evidence="1 2">
    <name type="scientific">Alosa alosa</name>
    <name type="common">allis shad</name>
    <dbReference type="NCBI Taxonomy" id="278164"/>
    <lineage>
        <taxon>Eukaryota</taxon>
        <taxon>Metazoa</taxon>
        <taxon>Chordata</taxon>
        <taxon>Craniata</taxon>
        <taxon>Vertebrata</taxon>
        <taxon>Euteleostomi</taxon>
        <taxon>Actinopterygii</taxon>
        <taxon>Neopterygii</taxon>
        <taxon>Teleostei</taxon>
        <taxon>Clupei</taxon>
        <taxon>Clupeiformes</taxon>
        <taxon>Clupeoidei</taxon>
        <taxon>Clupeidae</taxon>
        <taxon>Alosa</taxon>
    </lineage>
</organism>
<evidence type="ECO:0008006" key="3">
    <source>
        <dbReference type="Google" id="ProtNLM"/>
    </source>
</evidence>
<reference evidence="1 2" key="1">
    <citation type="submission" date="2020-10" db="EMBL/GenBank/DDBJ databases">
        <title>Chromosome-scale genome assembly of the Allis shad, Alosa alosa.</title>
        <authorList>
            <person name="Margot Z."/>
            <person name="Christophe K."/>
            <person name="Cabau C."/>
            <person name="Louis A."/>
            <person name="Berthelot C."/>
            <person name="Parey E."/>
            <person name="Roest Crollius H."/>
            <person name="Montfort J."/>
            <person name="Robinson-Rechavi M."/>
            <person name="Bucao C."/>
            <person name="Bouchez O."/>
            <person name="Gislard M."/>
            <person name="Lluch J."/>
            <person name="Milhes M."/>
            <person name="Lampietro C."/>
            <person name="Lopez Roques C."/>
            <person name="Donnadieu C."/>
            <person name="Braasch I."/>
            <person name="Desvignes T."/>
            <person name="Postlethwait J."/>
            <person name="Bobe J."/>
            <person name="Guiguen Y."/>
        </authorList>
    </citation>
    <scope>NUCLEOTIDE SEQUENCE [LARGE SCALE GENOMIC DNA]</scope>
    <source>
        <strain evidence="1">M-15738</strain>
        <tissue evidence="1">Blood</tissue>
    </source>
</reference>
<comment type="caution">
    <text evidence="1">The sequence shown here is derived from an EMBL/GenBank/DDBJ whole genome shotgun (WGS) entry which is preliminary data.</text>
</comment>